<organism evidence="1 2">
    <name type="scientific">Parabacteroides johnsonii CL02T12C29</name>
    <dbReference type="NCBI Taxonomy" id="999419"/>
    <lineage>
        <taxon>Bacteria</taxon>
        <taxon>Pseudomonadati</taxon>
        <taxon>Bacteroidota</taxon>
        <taxon>Bacteroidia</taxon>
        <taxon>Bacteroidales</taxon>
        <taxon>Tannerellaceae</taxon>
        <taxon>Parabacteroides</taxon>
    </lineage>
</organism>
<protein>
    <submittedName>
        <fullName evidence="1">Uncharacterized protein</fullName>
    </submittedName>
</protein>
<dbReference type="PATRIC" id="fig|999419.3.peg.1674"/>
<sequence>MSSWHSFFYFLGVVFINGKAGGFDTAKNVHLEEGEERW</sequence>
<reference evidence="1 2" key="1">
    <citation type="submission" date="2012-02" db="EMBL/GenBank/DDBJ databases">
        <title>The Genome Sequence of Parabacteroides johnsonii CL02T12C29.</title>
        <authorList>
            <consortium name="The Broad Institute Genome Sequencing Platform"/>
            <person name="Earl A."/>
            <person name="Ward D."/>
            <person name="Feldgarden M."/>
            <person name="Gevers D."/>
            <person name="Zitomersky N.L."/>
            <person name="Coyne M.J."/>
            <person name="Comstock L.E."/>
            <person name="Young S.K."/>
            <person name="Zeng Q."/>
            <person name="Gargeya S."/>
            <person name="Fitzgerald M."/>
            <person name="Haas B."/>
            <person name="Abouelleil A."/>
            <person name="Alvarado L."/>
            <person name="Arachchi H.M."/>
            <person name="Berlin A."/>
            <person name="Chapman S.B."/>
            <person name="Gearin G."/>
            <person name="Goldberg J."/>
            <person name="Griggs A."/>
            <person name="Gujja S."/>
            <person name="Hansen M."/>
            <person name="Heiman D."/>
            <person name="Howarth C."/>
            <person name="Larimer J."/>
            <person name="Lui A."/>
            <person name="MacDonald P.J.P."/>
            <person name="McCowen C."/>
            <person name="Montmayeur A."/>
            <person name="Murphy C."/>
            <person name="Neiman D."/>
            <person name="Pearson M."/>
            <person name="Priest M."/>
            <person name="Roberts A."/>
            <person name="Saif S."/>
            <person name="Shea T."/>
            <person name="Sisk P."/>
            <person name="Stolte C."/>
            <person name="Sykes S."/>
            <person name="Wortman J."/>
            <person name="Nusbaum C."/>
            <person name="Birren B."/>
        </authorList>
    </citation>
    <scope>NUCLEOTIDE SEQUENCE [LARGE SCALE GENOMIC DNA]</scope>
    <source>
        <strain evidence="1 2">CL02T12C29</strain>
    </source>
</reference>
<dbReference type="AlphaFoldDB" id="K5ZG49"/>
<dbReference type="EMBL" id="AGZP01000016">
    <property type="protein sequence ID" value="EKN10386.1"/>
    <property type="molecule type" value="Genomic_DNA"/>
</dbReference>
<gene>
    <name evidence="1" type="ORF">HMPREF1077_01637</name>
</gene>
<proteinExistence type="predicted"/>
<accession>K5ZG49</accession>
<comment type="caution">
    <text evidence="1">The sequence shown here is derived from an EMBL/GenBank/DDBJ whole genome shotgun (WGS) entry which is preliminary data.</text>
</comment>
<evidence type="ECO:0000313" key="1">
    <source>
        <dbReference type="EMBL" id="EKN10386.1"/>
    </source>
</evidence>
<dbReference type="HOGENOM" id="CLU_3331119_0_0_10"/>
<name>K5ZG49_9BACT</name>
<evidence type="ECO:0000313" key="2">
    <source>
        <dbReference type="Proteomes" id="UP000001218"/>
    </source>
</evidence>
<dbReference type="Proteomes" id="UP000001218">
    <property type="component" value="Unassembled WGS sequence"/>
</dbReference>